<evidence type="ECO:0000256" key="1">
    <source>
        <dbReference type="SAM" id="MobiDB-lite"/>
    </source>
</evidence>
<feature type="compositionally biased region" description="Low complexity" evidence="1">
    <location>
        <begin position="124"/>
        <end position="143"/>
    </location>
</feature>
<dbReference type="GO" id="GO:0003676">
    <property type="term" value="F:nucleic acid binding"/>
    <property type="evidence" value="ECO:0007669"/>
    <property type="project" value="InterPro"/>
</dbReference>
<gene>
    <name evidence="2" type="ORF">LOD99_6351</name>
</gene>
<dbReference type="Proteomes" id="UP001165289">
    <property type="component" value="Unassembled WGS sequence"/>
</dbReference>
<reference evidence="2 3" key="1">
    <citation type="journal article" date="2023" name="BMC Biol.">
        <title>The compact genome of the sponge Oopsacas minuta (Hexactinellida) is lacking key metazoan core genes.</title>
        <authorList>
            <person name="Santini S."/>
            <person name="Schenkelaars Q."/>
            <person name="Jourda C."/>
            <person name="Duchesne M."/>
            <person name="Belahbib H."/>
            <person name="Rocher C."/>
            <person name="Selva M."/>
            <person name="Riesgo A."/>
            <person name="Vervoort M."/>
            <person name="Leys S.P."/>
            <person name="Kodjabachian L."/>
            <person name="Le Bivic A."/>
            <person name="Borchiellini C."/>
            <person name="Claverie J.M."/>
            <person name="Renard E."/>
        </authorList>
    </citation>
    <scope>NUCLEOTIDE SEQUENCE [LARGE SCALE GENOMIC DNA]</scope>
    <source>
        <strain evidence="2">SPO-2</strain>
    </source>
</reference>
<name>A0AAV7JMP6_9METZ</name>
<dbReference type="EMBL" id="JAKMXF010000316">
    <property type="protein sequence ID" value="KAI6649987.1"/>
    <property type="molecule type" value="Genomic_DNA"/>
</dbReference>
<comment type="caution">
    <text evidence="2">The sequence shown here is derived from an EMBL/GenBank/DDBJ whole genome shotgun (WGS) entry which is preliminary data.</text>
</comment>
<feature type="compositionally biased region" description="Polar residues" evidence="1">
    <location>
        <begin position="100"/>
        <end position="123"/>
    </location>
</feature>
<proteinExistence type="predicted"/>
<dbReference type="Gene3D" id="3.30.420.10">
    <property type="entry name" value="Ribonuclease H-like superfamily/Ribonuclease H"/>
    <property type="match status" value="1"/>
</dbReference>
<organism evidence="2 3">
    <name type="scientific">Oopsacas minuta</name>
    <dbReference type="NCBI Taxonomy" id="111878"/>
    <lineage>
        <taxon>Eukaryota</taxon>
        <taxon>Metazoa</taxon>
        <taxon>Porifera</taxon>
        <taxon>Hexactinellida</taxon>
        <taxon>Hexasterophora</taxon>
        <taxon>Lyssacinosida</taxon>
        <taxon>Leucopsacidae</taxon>
        <taxon>Oopsacas</taxon>
    </lineage>
</organism>
<accession>A0AAV7JMP6</accession>
<evidence type="ECO:0000313" key="3">
    <source>
        <dbReference type="Proteomes" id="UP001165289"/>
    </source>
</evidence>
<keyword evidence="3" id="KW-1185">Reference proteome</keyword>
<evidence type="ECO:0000313" key="2">
    <source>
        <dbReference type="EMBL" id="KAI6649987.1"/>
    </source>
</evidence>
<dbReference type="AlphaFoldDB" id="A0AAV7JMP6"/>
<sequence>MVHVKPRHPESHVSVERLNCDVKDILTIWLGDNDSTDWPTGLRFVQFQKDSGYHSGIEQSPFKVLFGRDAQVGLSSASLSSEILERLVSEDNPMAAYQQPDPSQVSFGNQTAISSNLPSQEDQSPNPSEDTSSTSSSAPSSQVTAIQIRHDNIQLKRKRAAEGGCCISSNSVCYRWLDSVLVVDTFPMCHA</sequence>
<dbReference type="InterPro" id="IPR036397">
    <property type="entry name" value="RNaseH_sf"/>
</dbReference>
<feature type="region of interest" description="Disordered" evidence="1">
    <location>
        <begin position="95"/>
        <end position="143"/>
    </location>
</feature>
<protein>
    <submittedName>
        <fullName evidence="2">KRAB-A domain-containing protein 2-like</fullName>
    </submittedName>
</protein>